<name>A0A2V3IWF8_9FLOR</name>
<accession>A0A2V3IWF8</accession>
<dbReference type="EMBL" id="NBIV01000060">
    <property type="protein sequence ID" value="PXF45470.1"/>
    <property type="molecule type" value="Genomic_DNA"/>
</dbReference>
<dbReference type="AlphaFoldDB" id="A0A2V3IWF8"/>
<dbReference type="Proteomes" id="UP000247409">
    <property type="component" value="Unassembled WGS sequence"/>
</dbReference>
<organism evidence="2 3">
    <name type="scientific">Gracilariopsis chorda</name>
    <dbReference type="NCBI Taxonomy" id="448386"/>
    <lineage>
        <taxon>Eukaryota</taxon>
        <taxon>Rhodophyta</taxon>
        <taxon>Florideophyceae</taxon>
        <taxon>Rhodymeniophycidae</taxon>
        <taxon>Gracilariales</taxon>
        <taxon>Gracilariaceae</taxon>
        <taxon>Gracilariopsis</taxon>
    </lineage>
</organism>
<evidence type="ECO:0000313" key="2">
    <source>
        <dbReference type="EMBL" id="PXF45470.1"/>
    </source>
</evidence>
<feature type="region of interest" description="Disordered" evidence="1">
    <location>
        <begin position="121"/>
        <end position="146"/>
    </location>
</feature>
<feature type="region of interest" description="Disordered" evidence="1">
    <location>
        <begin position="63"/>
        <end position="85"/>
    </location>
</feature>
<protein>
    <submittedName>
        <fullName evidence="2">Uncharacterized protein</fullName>
    </submittedName>
</protein>
<proteinExistence type="predicted"/>
<evidence type="ECO:0000256" key="1">
    <source>
        <dbReference type="SAM" id="MobiDB-lite"/>
    </source>
</evidence>
<feature type="compositionally biased region" description="Polar residues" evidence="1">
    <location>
        <begin position="71"/>
        <end position="85"/>
    </location>
</feature>
<gene>
    <name evidence="2" type="ORF">BWQ96_04768</name>
</gene>
<reference evidence="2 3" key="1">
    <citation type="journal article" date="2018" name="Mol. Biol. Evol.">
        <title>Analysis of the draft genome of the red seaweed Gracilariopsis chorda provides insights into genome size evolution in Rhodophyta.</title>
        <authorList>
            <person name="Lee J."/>
            <person name="Yang E.C."/>
            <person name="Graf L."/>
            <person name="Yang J.H."/>
            <person name="Qiu H."/>
            <person name="Zel Zion U."/>
            <person name="Chan C.X."/>
            <person name="Stephens T.G."/>
            <person name="Weber A.P.M."/>
            <person name="Boo G.H."/>
            <person name="Boo S.M."/>
            <person name="Kim K.M."/>
            <person name="Shin Y."/>
            <person name="Jung M."/>
            <person name="Lee S.J."/>
            <person name="Yim H.S."/>
            <person name="Lee J.H."/>
            <person name="Bhattacharya D."/>
            <person name="Yoon H.S."/>
        </authorList>
    </citation>
    <scope>NUCLEOTIDE SEQUENCE [LARGE SCALE GENOMIC DNA]</scope>
    <source>
        <strain evidence="2 3">SKKU-2015</strain>
        <tissue evidence="2">Whole body</tissue>
    </source>
</reference>
<sequence>MLSFDDIGDTCEGLPTYMDTNTTARRTIHPNDGQIGEVYHPEHAKFSPVIIPDLCHTEEGLAEPKAKKNGRGQQRIPQKLGSGQENRLTREVMGSIYVKRSSSIESEHVITTPISQSDAFAKETMDTTSTSDEYQELLYSREEYEK</sequence>
<keyword evidence="3" id="KW-1185">Reference proteome</keyword>
<comment type="caution">
    <text evidence="2">The sequence shown here is derived from an EMBL/GenBank/DDBJ whole genome shotgun (WGS) entry which is preliminary data.</text>
</comment>
<evidence type="ECO:0000313" key="3">
    <source>
        <dbReference type="Proteomes" id="UP000247409"/>
    </source>
</evidence>